<dbReference type="InterPro" id="IPR029039">
    <property type="entry name" value="Flavoprotein-like_sf"/>
</dbReference>
<comment type="caution">
    <text evidence="4">The sequence shown here is derived from an EMBL/GenBank/DDBJ whole genome shotgun (WGS) entry which is preliminary data.</text>
</comment>
<evidence type="ECO:0000313" key="4">
    <source>
        <dbReference type="EMBL" id="GHE96322.1"/>
    </source>
</evidence>
<dbReference type="PROSITE" id="PS50902">
    <property type="entry name" value="FLAVODOXIN_LIKE"/>
    <property type="match status" value="1"/>
</dbReference>
<proteinExistence type="predicted"/>
<evidence type="ECO:0000256" key="1">
    <source>
        <dbReference type="ARBA" id="ARBA00022630"/>
    </source>
</evidence>
<dbReference type="InterPro" id="IPR052200">
    <property type="entry name" value="Protoporphyrinogen_IX_DH"/>
</dbReference>
<keyword evidence="5" id="KW-1185">Reference proteome</keyword>
<dbReference type="RefSeq" id="WP_191285978.1">
    <property type="nucleotide sequence ID" value="NZ_BNCH01000003.1"/>
</dbReference>
<dbReference type="PANTHER" id="PTHR38030">
    <property type="entry name" value="PROTOPORPHYRINOGEN IX DEHYDROGENASE [MENAQUINONE]"/>
    <property type="match status" value="1"/>
</dbReference>
<organism evidence="4 5">
    <name type="scientific">Aliiroseovarius zhejiangensis</name>
    <dbReference type="NCBI Taxonomy" id="1632025"/>
    <lineage>
        <taxon>Bacteria</taxon>
        <taxon>Pseudomonadati</taxon>
        <taxon>Pseudomonadota</taxon>
        <taxon>Alphaproteobacteria</taxon>
        <taxon>Rhodobacterales</taxon>
        <taxon>Paracoccaceae</taxon>
        <taxon>Aliiroseovarius</taxon>
    </lineage>
</organism>
<accession>A0ABQ3IXX4</accession>
<dbReference type="Pfam" id="PF12724">
    <property type="entry name" value="Flavodoxin_5"/>
    <property type="match status" value="1"/>
</dbReference>
<reference evidence="5" key="1">
    <citation type="journal article" date="2019" name="Int. J. Syst. Evol. Microbiol.">
        <title>The Global Catalogue of Microorganisms (GCM) 10K type strain sequencing project: providing services to taxonomists for standard genome sequencing and annotation.</title>
        <authorList>
            <consortium name="The Broad Institute Genomics Platform"/>
            <consortium name="The Broad Institute Genome Sequencing Center for Infectious Disease"/>
            <person name="Wu L."/>
            <person name="Ma J."/>
        </authorList>
    </citation>
    <scope>NUCLEOTIDE SEQUENCE [LARGE SCALE GENOMIC DNA]</scope>
    <source>
        <strain evidence="5">KCTC 42443</strain>
    </source>
</reference>
<dbReference type="PANTHER" id="PTHR38030:SF2">
    <property type="entry name" value="PROTOPORPHYRINOGEN IX DEHYDROGENASE [QUINONE]"/>
    <property type="match status" value="1"/>
</dbReference>
<feature type="domain" description="Flavodoxin-like" evidence="3">
    <location>
        <begin position="3"/>
        <end position="178"/>
    </location>
</feature>
<dbReference type="Gene3D" id="3.40.50.360">
    <property type="match status" value="1"/>
</dbReference>
<keyword evidence="1" id="KW-0285">Flavoprotein</keyword>
<sequence length="178" mass="19826">MKILIAYATTEGQTRKIARWVADRIFDQGHTVELAPLSELEGIKLARFDGVILAASIHLGNYQSELTEFAHRSAMRLSKQPTLFLSVSLAAAGHDAEDWGGLERTTEVFQAATGWSPDRLVHVAGAYKPSKYDMFQRFVMRRVIAQKDPDKDLSFDHEYTDWAALGAEVDSWLAALSG</sequence>
<dbReference type="InterPro" id="IPR026816">
    <property type="entry name" value="Flavodoxin_dom"/>
</dbReference>
<dbReference type="Proteomes" id="UP000609802">
    <property type="component" value="Unassembled WGS sequence"/>
</dbReference>
<dbReference type="SUPFAM" id="SSF52218">
    <property type="entry name" value="Flavoproteins"/>
    <property type="match status" value="1"/>
</dbReference>
<gene>
    <name evidence="4" type="ORF">GCM10016455_15840</name>
</gene>
<evidence type="ECO:0000313" key="5">
    <source>
        <dbReference type="Proteomes" id="UP000609802"/>
    </source>
</evidence>
<evidence type="ECO:0000256" key="2">
    <source>
        <dbReference type="ARBA" id="ARBA00022643"/>
    </source>
</evidence>
<dbReference type="InterPro" id="IPR008254">
    <property type="entry name" value="Flavodoxin/NO_synth"/>
</dbReference>
<dbReference type="EMBL" id="BNCH01000003">
    <property type="protein sequence ID" value="GHE96322.1"/>
    <property type="molecule type" value="Genomic_DNA"/>
</dbReference>
<name>A0ABQ3IXX4_9RHOB</name>
<protein>
    <recommendedName>
        <fullName evidence="3">Flavodoxin-like domain-containing protein</fullName>
    </recommendedName>
</protein>
<evidence type="ECO:0000259" key="3">
    <source>
        <dbReference type="PROSITE" id="PS50902"/>
    </source>
</evidence>
<keyword evidence="2" id="KW-0288">FMN</keyword>